<dbReference type="InterPro" id="IPR036388">
    <property type="entry name" value="WH-like_DNA-bd_sf"/>
</dbReference>
<gene>
    <name evidence="6" type="ORF">B7H23_04205</name>
</gene>
<dbReference type="Pfam" id="PF03466">
    <property type="entry name" value="LysR_substrate"/>
    <property type="match status" value="1"/>
</dbReference>
<evidence type="ECO:0000313" key="6">
    <source>
        <dbReference type="EMBL" id="OXT02133.1"/>
    </source>
</evidence>
<dbReference type="Pfam" id="PF00126">
    <property type="entry name" value="HTH_1"/>
    <property type="match status" value="1"/>
</dbReference>
<proteinExistence type="inferred from homology"/>
<dbReference type="Proteomes" id="UP000215405">
    <property type="component" value="Unassembled WGS sequence"/>
</dbReference>
<dbReference type="RefSeq" id="WP_094076094.1">
    <property type="nucleotide sequence ID" value="NZ_NBYO01000001.1"/>
</dbReference>
<dbReference type="InterPro" id="IPR000847">
    <property type="entry name" value="LysR_HTH_N"/>
</dbReference>
<evidence type="ECO:0000256" key="1">
    <source>
        <dbReference type="ARBA" id="ARBA00009437"/>
    </source>
</evidence>
<dbReference type="GO" id="GO:0003677">
    <property type="term" value="F:DNA binding"/>
    <property type="evidence" value="ECO:0007669"/>
    <property type="project" value="UniProtKB-KW"/>
</dbReference>
<dbReference type="PANTHER" id="PTHR30419">
    <property type="entry name" value="HTH-TYPE TRANSCRIPTIONAL REGULATOR YBHD"/>
    <property type="match status" value="1"/>
</dbReference>
<keyword evidence="2" id="KW-0805">Transcription regulation</keyword>
<accession>A0A231V1S4</accession>
<comment type="caution">
    <text evidence="6">The sequence shown here is derived from an EMBL/GenBank/DDBJ whole genome shotgun (WGS) entry which is preliminary data.</text>
</comment>
<dbReference type="CDD" id="cd05466">
    <property type="entry name" value="PBP2_LTTR_substrate"/>
    <property type="match status" value="1"/>
</dbReference>
<feature type="domain" description="HTH lysR-type" evidence="5">
    <location>
        <begin position="5"/>
        <end position="62"/>
    </location>
</feature>
<dbReference type="AlphaFoldDB" id="A0A231V1S4"/>
<comment type="similarity">
    <text evidence="1">Belongs to the LysR transcriptional regulatory family.</text>
</comment>
<dbReference type="EMBL" id="NBYO01000001">
    <property type="protein sequence ID" value="OXT02133.1"/>
    <property type="molecule type" value="Genomic_DNA"/>
</dbReference>
<evidence type="ECO:0000256" key="2">
    <source>
        <dbReference type="ARBA" id="ARBA00023015"/>
    </source>
</evidence>
<dbReference type="SUPFAM" id="SSF53850">
    <property type="entry name" value="Periplasmic binding protein-like II"/>
    <property type="match status" value="1"/>
</dbReference>
<evidence type="ECO:0000256" key="3">
    <source>
        <dbReference type="ARBA" id="ARBA00023125"/>
    </source>
</evidence>
<evidence type="ECO:0000259" key="5">
    <source>
        <dbReference type="PROSITE" id="PS50931"/>
    </source>
</evidence>
<keyword evidence="4" id="KW-0804">Transcription</keyword>
<dbReference type="GO" id="GO:0003700">
    <property type="term" value="F:DNA-binding transcription factor activity"/>
    <property type="evidence" value="ECO:0007669"/>
    <property type="project" value="InterPro"/>
</dbReference>
<keyword evidence="3" id="KW-0238">DNA-binding</keyword>
<dbReference type="GO" id="GO:0005829">
    <property type="term" value="C:cytosol"/>
    <property type="evidence" value="ECO:0007669"/>
    <property type="project" value="TreeGrafter"/>
</dbReference>
<dbReference type="Gene3D" id="3.40.190.290">
    <property type="match status" value="1"/>
</dbReference>
<evidence type="ECO:0000256" key="4">
    <source>
        <dbReference type="ARBA" id="ARBA00023163"/>
    </source>
</evidence>
<dbReference type="InterPro" id="IPR050950">
    <property type="entry name" value="HTH-type_LysR_regulators"/>
</dbReference>
<dbReference type="PRINTS" id="PR00039">
    <property type="entry name" value="HTHLYSR"/>
</dbReference>
<protein>
    <recommendedName>
        <fullName evidence="5">HTH lysR-type domain-containing protein</fullName>
    </recommendedName>
</protein>
<dbReference type="InterPro" id="IPR036390">
    <property type="entry name" value="WH_DNA-bd_sf"/>
</dbReference>
<organism evidence="6 7">
    <name type="scientific">Notoacmeibacter marinus</name>
    <dbReference type="NCBI Taxonomy" id="1876515"/>
    <lineage>
        <taxon>Bacteria</taxon>
        <taxon>Pseudomonadati</taxon>
        <taxon>Pseudomonadota</taxon>
        <taxon>Alphaproteobacteria</taxon>
        <taxon>Hyphomicrobiales</taxon>
        <taxon>Notoacmeibacteraceae</taxon>
        <taxon>Notoacmeibacter</taxon>
    </lineage>
</organism>
<keyword evidence="7" id="KW-1185">Reference proteome</keyword>
<dbReference type="Gene3D" id="1.10.10.10">
    <property type="entry name" value="Winged helix-like DNA-binding domain superfamily/Winged helix DNA-binding domain"/>
    <property type="match status" value="1"/>
</dbReference>
<dbReference type="InterPro" id="IPR005119">
    <property type="entry name" value="LysR_subst-bd"/>
</dbReference>
<name>A0A231V1S4_9HYPH</name>
<dbReference type="FunFam" id="1.10.10.10:FF:000001">
    <property type="entry name" value="LysR family transcriptional regulator"/>
    <property type="match status" value="1"/>
</dbReference>
<dbReference type="PROSITE" id="PS50931">
    <property type="entry name" value="HTH_LYSR"/>
    <property type="match status" value="1"/>
</dbReference>
<sequence>MSFAPNYRAIHLFLTVASEGTFSAAADRLGMSQPSLSQQIAKLEKELGQLLFHRGGRRLSLTPTGQTLKQTIGAAFGQIDQAWSEVRSQTSAVDSLVLASVHTLFTYFLPELLPSYLETAPHVRPDLRARSSADVVALARGRTVDVGFVYDTQNLHDDLASEMLFREDIVAVFHPSAPWADQLRQTKRLATNIPVIAFQNGYAIRSLLNRATRENPLHIRAEVDSVNLTLRLAEAQYGVALMPKGVAVGRAAGLGLIHAELEYPRLKRHVVAIWRNDEQLRPHARDFLDHCKREWPAKS</sequence>
<reference evidence="7" key="1">
    <citation type="journal article" date="2017" name="Int. J. Syst. Evol. Microbiol.">
        <title>Notoacmeibacter marinus gen. nov., sp. nov., isolated from the gut of a limpet and proposal of Notoacmeibacteraceae fam. nov. in the order Rhizobiales of the class Alphaproteobacteria.</title>
        <authorList>
            <person name="Huang Z."/>
            <person name="Guo F."/>
            <person name="Lai Q."/>
        </authorList>
    </citation>
    <scope>NUCLEOTIDE SEQUENCE [LARGE SCALE GENOMIC DNA]</scope>
    <source>
        <strain evidence="7">XMTR2A4</strain>
    </source>
</reference>
<evidence type="ECO:0000313" key="7">
    <source>
        <dbReference type="Proteomes" id="UP000215405"/>
    </source>
</evidence>
<dbReference type="SUPFAM" id="SSF46785">
    <property type="entry name" value="Winged helix' DNA-binding domain"/>
    <property type="match status" value="1"/>
</dbReference>